<reference evidence="2" key="1">
    <citation type="submission" date="2020-10" db="EMBL/GenBank/DDBJ databases">
        <authorList>
            <person name="Gilroy R."/>
        </authorList>
    </citation>
    <scope>NUCLEOTIDE SEQUENCE</scope>
    <source>
        <strain evidence="2">B2-16538</strain>
    </source>
</reference>
<accession>A0A9D9J0Y3</accession>
<proteinExistence type="predicted"/>
<comment type="caution">
    <text evidence="2">The sequence shown here is derived from an EMBL/GenBank/DDBJ whole genome shotgun (WGS) entry which is preliminary data.</text>
</comment>
<gene>
    <name evidence="2" type="ORF">IAB78_01535</name>
</gene>
<evidence type="ECO:0000313" key="2">
    <source>
        <dbReference type="EMBL" id="MBO8485093.1"/>
    </source>
</evidence>
<dbReference type="EMBL" id="JADILX010000026">
    <property type="protein sequence ID" value="MBO8485093.1"/>
    <property type="molecule type" value="Genomic_DNA"/>
</dbReference>
<dbReference type="AlphaFoldDB" id="A0A9D9J0Y3"/>
<evidence type="ECO:0000259" key="1">
    <source>
        <dbReference type="SMART" id="SM01040"/>
    </source>
</evidence>
<protein>
    <recommendedName>
        <fullName evidence="1">Bro-N domain-containing protein</fullName>
    </recommendedName>
</protein>
<dbReference type="InterPro" id="IPR003497">
    <property type="entry name" value="BRO_N_domain"/>
</dbReference>
<feature type="domain" description="Bro-N" evidence="1">
    <location>
        <begin position="18"/>
        <end position="100"/>
    </location>
</feature>
<dbReference type="Proteomes" id="UP000823750">
    <property type="component" value="Unassembled WGS sequence"/>
</dbReference>
<reference evidence="2" key="2">
    <citation type="journal article" date="2021" name="PeerJ">
        <title>Extensive microbial diversity within the chicken gut microbiome revealed by metagenomics and culture.</title>
        <authorList>
            <person name="Gilroy R."/>
            <person name="Ravi A."/>
            <person name="Getino M."/>
            <person name="Pursley I."/>
            <person name="Horton D.L."/>
            <person name="Alikhan N.F."/>
            <person name="Baker D."/>
            <person name="Gharbi K."/>
            <person name="Hall N."/>
            <person name="Watson M."/>
            <person name="Adriaenssens E.M."/>
            <person name="Foster-Nyarko E."/>
            <person name="Jarju S."/>
            <person name="Secka A."/>
            <person name="Antonio M."/>
            <person name="Oren A."/>
            <person name="Chaudhuri R.R."/>
            <person name="La Ragione R."/>
            <person name="Hildebrand F."/>
            <person name="Pallen M.J."/>
        </authorList>
    </citation>
    <scope>NUCLEOTIDE SEQUENCE</scope>
    <source>
        <strain evidence="2">B2-16538</strain>
    </source>
</reference>
<organism evidence="2 3">
    <name type="scientific">Candidatus Cryptobacteroides excrementavium</name>
    <dbReference type="NCBI Taxonomy" id="2840759"/>
    <lineage>
        <taxon>Bacteria</taxon>
        <taxon>Pseudomonadati</taxon>
        <taxon>Bacteroidota</taxon>
        <taxon>Bacteroidia</taxon>
        <taxon>Bacteroidales</taxon>
        <taxon>Candidatus Cryptobacteroides</taxon>
    </lineage>
</organism>
<dbReference type="Pfam" id="PF02498">
    <property type="entry name" value="Bro-N"/>
    <property type="match status" value="1"/>
</dbReference>
<name>A0A9D9J0Y3_9BACT</name>
<dbReference type="SMART" id="SM01040">
    <property type="entry name" value="Bro-N"/>
    <property type="match status" value="1"/>
</dbReference>
<evidence type="ECO:0000313" key="3">
    <source>
        <dbReference type="Proteomes" id="UP000823750"/>
    </source>
</evidence>
<sequence>MLGMHFTSKGKLSISASKIFTTLMTESADPKRYWSVLKTRLKKEGAEPTTICSTLKMLAWDGKMRLTDVADQEQMFRLIQSIPSPKAEPFKLWMAQVASERLDEMQEGLLYMLLKNKPHSRFQKLKIMTRAGEWV</sequence>